<keyword evidence="10" id="KW-1185">Reference proteome</keyword>
<keyword evidence="3" id="KW-1003">Cell membrane</keyword>
<organism evidence="9 10">
    <name type="scientific">Antiquaquibacter soli</name>
    <dbReference type="NCBI Taxonomy" id="3064523"/>
    <lineage>
        <taxon>Bacteria</taxon>
        <taxon>Bacillati</taxon>
        <taxon>Actinomycetota</taxon>
        <taxon>Actinomycetes</taxon>
        <taxon>Micrococcales</taxon>
        <taxon>Microbacteriaceae</taxon>
        <taxon>Antiquaquibacter</taxon>
    </lineage>
</organism>
<keyword evidence="2 7" id="KW-0813">Transport</keyword>
<gene>
    <name evidence="9" type="ORF">Q5716_02850</name>
</gene>
<dbReference type="PANTHER" id="PTHR43227">
    <property type="entry name" value="BLL4140 PROTEIN"/>
    <property type="match status" value="1"/>
</dbReference>
<evidence type="ECO:0000256" key="4">
    <source>
        <dbReference type="ARBA" id="ARBA00022692"/>
    </source>
</evidence>
<keyword evidence="6 7" id="KW-0472">Membrane</keyword>
<evidence type="ECO:0000313" key="9">
    <source>
        <dbReference type="EMBL" id="MDO7881159.1"/>
    </source>
</evidence>
<dbReference type="InterPro" id="IPR000515">
    <property type="entry name" value="MetI-like"/>
</dbReference>
<keyword evidence="4 7" id="KW-0812">Transmembrane</keyword>
<sequence>MTAVSRTVSGGAGMQVRVRLVLLAALPALLLLLVVFAYPIVQTVQLSLSEWRGFGPMEWTGLDNYADVLSSDAFWDALRNTVVFALGATICIVAAALLLAVAATRGQRFDPAFRAIWFLPAIVPGTAAAVFWSISVQPQSGVVNAVLGFLGLGNGHAWLASPETALWVIVGVAAWTSTAFPFLLLAGAIDRVPAEVYEAARIDGAGDAQQFWYFTIPLIRPVLTMVVALQLIWNFNAFTLVWAMTKGGPAGSTTILPVLLYQEGFKNGDFGTAAAMGVISSALLIALGAVTLRGSASRAAGE</sequence>
<evidence type="ECO:0000259" key="8">
    <source>
        <dbReference type="PROSITE" id="PS50928"/>
    </source>
</evidence>
<reference evidence="9 10" key="1">
    <citation type="submission" date="2023-07" db="EMBL/GenBank/DDBJ databases">
        <title>Protaetiibacter sp. nov WY-16 isolated from soil.</title>
        <authorList>
            <person name="Liu B."/>
            <person name="Wan Y."/>
        </authorList>
    </citation>
    <scope>NUCLEOTIDE SEQUENCE [LARGE SCALE GENOMIC DNA]</scope>
    <source>
        <strain evidence="9 10">WY-16</strain>
    </source>
</reference>
<dbReference type="Proteomes" id="UP001241072">
    <property type="component" value="Unassembled WGS sequence"/>
</dbReference>
<feature type="transmembrane region" description="Helical" evidence="7">
    <location>
        <begin position="166"/>
        <end position="189"/>
    </location>
</feature>
<dbReference type="InterPro" id="IPR050809">
    <property type="entry name" value="UgpAE/MalFG_permease"/>
</dbReference>
<name>A0ABT9BJF9_9MICO</name>
<evidence type="ECO:0000256" key="6">
    <source>
        <dbReference type="ARBA" id="ARBA00023136"/>
    </source>
</evidence>
<feature type="transmembrane region" description="Helical" evidence="7">
    <location>
        <begin position="20"/>
        <end position="41"/>
    </location>
</feature>
<feature type="transmembrane region" description="Helical" evidence="7">
    <location>
        <begin position="211"/>
        <end position="233"/>
    </location>
</feature>
<dbReference type="CDD" id="cd06261">
    <property type="entry name" value="TM_PBP2"/>
    <property type="match status" value="1"/>
</dbReference>
<keyword evidence="5 7" id="KW-1133">Transmembrane helix</keyword>
<evidence type="ECO:0000313" key="10">
    <source>
        <dbReference type="Proteomes" id="UP001241072"/>
    </source>
</evidence>
<evidence type="ECO:0000256" key="1">
    <source>
        <dbReference type="ARBA" id="ARBA00004651"/>
    </source>
</evidence>
<feature type="transmembrane region" description="Helical" evidence="7">
    <location>
        <begin position="82"/>
        <end position="103"/>
    </location>
</feature>
<evidence type="ECO:0000256" key="3">
    <source>
        <dbReference type="ARBA" id="ARBA00022475"/>
    </source>
</evidence>
<evidence type="ECO:0000256" key="7">
    <source>
        <dbReference type="RuleBase" id="RU363032"/>
    </source>
</evidence>
<dbReference type="InterPro" id="IPR035906">
    <property type="entry name" value="MetI-like_sf"/>
</dbReference>
<dbReference type="PROSITE" id="PS50928">
    <property type="entry name" value="ABC_TM1"/>
    <property type="match status" value="1"/>
</dbReference>
<feature type="transmembrane region" description="Helical" evidence="7">
    <location>
        <begin position="141"/>
        <end position="159"/>
    </location>
</feature>
<feature type="transmembrane region" description="Helical" evidence="7">
    <location>
        <begin position="115"/>
        <end position="135"/>
    </location>
</feature>
<accession>A0ABT9BJF9</accession>
<evidence type="ECO:0000256" key="2">
    <source>
        <dbReference type="ARBA" id="ARBA00022448"/>
    </source>
</evidence>
<dbReference type="RefSeq" id="WP_305001573.1">
    <property type="nucleotide sequence ID" value="NZ_JAUQUB010000001.1"/>
</dbReference>
<comment type="similarity">
    <text evidence="7">Belongs to the binding-protein-dependent transport system permease family.</text>
</comment>
<feature type="transmembrane region" description="Helical" evidence="7">
    <location>
        <begin position="240"/>
        <end position="261"/>
    </location>
</feature>
<evidence type="ECO:0000256" key="5">
    <source>
        <dbReference type="ARBA" id="ARBA00022989"/>
    </source>
</evidence>
<dbReference type="EMBL" id="JAUQUB010000001">
    <property type="protein sequence ID" value="MDO7881159.1"/>
    <property type="molecule type" value="Genomic_DNA"/>
</dbReference>
<protein>
    <submittedName>
        <fullName evidence="9">Sugar ABC transporter permease</fullName>
    </submittedName>
</protein>
<dbReference type="Pfam" id="PF00528">
    <property type="entry name" value="BPD_transp_1"/>
    <property type="match status" value="1"/>
</dbReference>
<comment type="subcellular location">
    <subcellularLocation>
        <location evidence="1 7">Cell membrane</location>
        <topology evidence="1 7">Multi-pass membrane protein</topology>
    </subcellularLocation>
</comment>
<comment type="caution">
    <text evidence="9">The sequence shown here is derived from an EMBL/GenBank/DDBJ whole genome shotgun (WGS) entry which is preliminary data.</text>
</comment>
<proteinExistence type="inferred from homology"/>
<feature type="transmembrane region" description="Helical" evidence="7">
    <location>
        <begin position="273"/>
        <end position="292"/>
    </location>
</feature>
<feature type="domain" description="ABC transmembrane type-1" evidence="8">
    <location>
        <begin position="78"/>
        <end position="291"/>
    </location>
</feature>
<dbReference type="Gene3D" id="1.10.3720.10">
    <property type="entry name" value="MetI-like"/>
    <property type="match status" value="1"/>
</dbReference>
<dbReference type="SUPFAM" id="SSF161098">
    <property type="entry name" value="MetI-like"/>
    <property type="match status" value="1"/>
</dbReference>
<dbReference type="PANTHER" id="PTHR43227:SF8">
    <property type="entry name" value="DIACETYLCHITOBIOSE UPTAKE SYSTEM PERMEASE PROTEIN DASB"/>
    <property type="match status" value="1"/>
</dbReference>